<keyword evidence="1" id="KW-0812">Transmembrane</keyword>
<evidence type="ECO:0000256" key="1">
    <source>
        <dbReference type="SAM" id="Phobius"/>
    </source>
</evidence>
<dbReference type="PANTHER" id="PTHR13219:SF6">
    <property type="entry name" value="TRANSMEMBRANE PROTEIN 94"/>
    <property type="match status" value="1"/>
</dbReference>
<gene>
    <name evidence="2" type="ORF">NBR_LOCUS588</name>
</gene>
<organism evidence="4">
    <name type="scientific">Nippostrongylus brasiliensis</name>
    <name type="common">Rat hookworm</name>
    <dbReference type="NCBI Taxonomy" id="27835"/>
    <lineage>
        <taxon>Eukaryota</taxon>
        <taxon>Metazoa</taxon>
        <taxon>Ecdysozoa</taxon>
        <taxon>Nematoda</taxon>
        <taxon>Chromadorea</taxon>
        <taxon>Rhabditida</taxon>
        <taxon>Rhabditina</taxon>
        <taxon>Rhabditomorpha</taxon>
        <taxon>Strongyloidea</taxon>
        <taxon>Heligmosomidae</taxon>
        <taxon>Nippostrongylus</taxon>
    </lineage>
</organism>
<keyword evidence="1" id="KW-0472">Membrane</keyword>
<reference evidence="4" key="1">
    <citation type="submission" date="2016-04" db="UniProtKB">
        <authorList>
            <consortium name="WormBaseParasite"/>
        </authorList>
    </citation>
    <scope>IDENTIFICATION</scope>
</reference>
<keyword evidence="3" id="KW-1185">Reference proteome</keyword>
<accession>A0A0N4XDI8</accession>
<feature type="transmembrane region" description="Helical" evidence="1">
    <location>
        <begin position="525"/>
        <end position="550"/>
    </location>
</feature>
<keyword evidence="1" id="KW-1133">Transmembrane helix</keyword>
<name>A0A0N4XDI8_NIPBR</name>
<proteinExistence type="predicted"/>
<dbReference type="WBParaSite" id="NBR_0000058701-mRNA-1">
    <property type="protein sequence ID" value="NBR_0000058701-mRNA-1"/>
    <property type="gene ID" value="NBR_0000058701"/>
</dbReference>
<feature type="transmembrane region" description="Helical" evidence="1">
    <location>
        <begin position="556"/>
        <end position="576"/>
    </location>
</feature>
<evidence type="ECO:0000313" key="2">
    <source>
        <dbReference type="EMBL" id="VDL63366.1"/>
    </source>
</evidence>
<sequence>MVSFPVHTVKDLVTLIGNLTGTSMFDKKGLLSPVNPCLDKVVFFRPNSEGCCLTVQVSSKCSPRTRFDSNLRAIGQCLLLNRCDARFTPFLDHLSAVANTVPRTIATGCRRCSCAFPQLIGFKPSSKDQFHAVSDVLGFYQRRPGEAPLPGLTKHQTPLEMAFCTAHADDRSLYYHLSCQGTASLVLEACSHVWDGEQLVPINERIVKLATDFYQRHSVTGFVYCLALSYRPIGAVLDESIKNRYFEVPLLRDRPSSGALAKTHSLESSQGDPLFHRTPLKTADEVIQRWFTGHTLCGMIVTQYEVTPQAVQLIDHLESLCVRFVFFSRENELRSRVFAEKLGLEAGWNCHVSLAEIPSDGDGRSLKDFFLSKSRFPLLSKIRFRKSVSVQVAVPPNKARLPTGIGAVRPHLEQVDNVPLLVGLITDCTPQANQQMLEIMQRLSAGQCLRVASLSSILSRVAISVNEGGCRSTDGSSQRFSNVFRSGTSEVRSNFGMERLCLQLLALPKLIVACRHRCASLKGSLTFHFFASSMLSIALLITTISFLPLLFDFEQVFLTVFIQLPLLTTGSVFTPFHPKSTIIRISYKVCLQIQCVSEVCIHLIFGNFKLRVRFHETAFIALDSSQSAVDLDTCTAASSCCRTCVCFLLPPKKGRRLDSSTRWYSRLSIRQDEKLSFNFPLL</sequence>
<dbReference type="PANTHER" id="PTHR13219">
    <property type="entry name" value="TRANSMEMBRANE PROTEIN 94"/>
    <property type="match status" value="1"/>
</dbReference>
<dbReference type="Proteomes" id="UP000271162">
    <property type="component" value="Unassembled WGS sequence"/>
</dbReference>
<dbReference type="EMBL" id="UYSL01000284">
    <property type="protein sequence ID" value="VDL63366.1"/>
    <property type="molecule type" value="Genomic_DNA"/>
</dbReference>
<protein>
    <submittedName>
        <fullName evidence="4">Lethal (2) k05819 (inferred by orthology to a D. melanogaster protein)</fullName>
    </submittedName>
</protein>
<evidence type="ECO:0000313" key="3">
    <source>
        <dbReference type="Proteomes" id="UP000271162"/>
    </source>
</evidence>
<reference evidence="2 3" key="2">
    <citation type="submission" date="2018-11" db="EMBL/GenBank/DDBJ databases">
        <authorList>
            <consortium name="Pathogen Informatics"/>
        </authorList>
    </citation>
    <scope>NUCLEOTIDE SEQUENCE [LARGE SCALE GENOMIC DNA]</scope>
</reference>
<dbReference type="OMA" id="MIVTQYE"/>
<dbReference type="AlphaFoldDB" id="A0A0N4XDI8"/>
<evidence type="ECO:0000313" key="4">
    <source>
        <dbReference type="WBParaSite" id="NBR_0000058701-mRNA-1"/>
    </source>
</evidence>
<dbReference type="InterPro" id="IPR039720">
    <property type="entry name" value="TMEM94"/>
</dbReference>